<dbReference type="Pfam" id="PF13195">
    <property type="entry name" value="DUF4011"/>
    <property type="match status" value="1"/>
</dbReference>
<dbReference type="PANTHER" id="PTHR10887">
    <property type="entry name" value="DNA2/NAM7 HELICASE FAMILY"/>
    <property type="match status" value="1"/>
</dbReference>
<dbReference type="CDD" id="cd18808">
    <property type="entry name" value="SF1_C_Upf1"/>
    <property type="match status" value="1"/>
</dbReference>
<name>A0A4U8WS08_9FLAO</name>
<dbReference type="InterPro" id="IPR041679">
    <property type="entry name" value="DNA2/NAM7-like_C"/>
</dbReference>
<dbReference type="GO" id="GO:0004386">
    <property type="term" value="F:helicase activity"/>
    <property type="evidence" value="ECO:0007669"/>
    <property type="project" value="UniProtKB-KW"/>
</dbReference>
<dbReference type="RefSeq" id="WP_232520505.1">
    <property type="nucleotide sequence ID" value="NZ_LR215974.1"/>
</dbReference>
<feature type="domain" description="DNA2/NAM7 helicase-like C-terminal" evidence="2">
    <location>
        <begin position="975"/>
        <end position="1166"/>
    </location>
</feature>
<dbReference type="Pfam" id="PF13086">
    <property type="entry name" value="AAA_11"/>
    <property type="match status" value="1"/>
</dbReference>
<accession>A0A4U8WS08</accession>
<evidence type="ECO:0000259" key="2">
    <source>
        <dbReference type="Pfam" id="PF13087"/>
    </source>
</evidence>
<keyword evidence="3" id="KW-0067">ATP-binding</keyword>
<dbReference type="EMBL" id="LR215974">
    <property type="protein sequence ID" value="VFB05399.1"/>
    <property type="molecule type" value="Genomic_DNA"/>
</dbReference>
<evidence type="ECO:0000259" key="1">
    <source>
        <dbReference type="Pfam" id="PF13086"/>
    </source>
</evidence>
<dbReference type="Pfam" id="PF13087">
    <property type="entry name" value="AAA_12"/>
    <property type="match status" value="1"/>
</dbReference>
<keyword evidence="3" id="KW-0547">Nucleotide-binding</keyword>
<dbReference type="InterPro" id="IPR027417">
    <property type="entry name" value="P-loop_NTPase"/>
</dbReference>
<dbReference type="InterPro" id="IPR045055">
    <property type="entry name" value="DNA2/NAM7-like"/>
</dbReference>
<dbReference type="KEGG" id="ctai:NCTC12078_03472"/>
<evidence type="ECO:0000313" key="3">
    <source>
        <dbReference type="EMBL" id="VFB05399.1"/>
    </source>
</evidence>
<organism evidence="3 4">
    <name type="scientific">Chryseobacterium taihuense</name>
    <dbReference type="NCBI Taxonomy" id="1141221"/>
    <lineage>
        <taxon>Bacteria</taxon>
        <taxon>Pseudomonadati</taxon>
        <taxon>Bacteroidota</taxon>
        <taxon>Flavobacteriia</taxon>
        <taxon>Flavobacteriales</taxon>
        <taxon>Weeksellaceae</taxon>
        <taxon>Chryseobacterium group</taxon>
        <taxon>Chryseobacterium</taxon>
    </lineage>
</organism>
<feature type="domain" description="DNA2/NAM7 helicase helicase" evidence="1">
    <location>
        <begin position="319"/>
        <end position="587"/>
    </location>
</feature>
<keyword evidence="3" id="KW-0347">Helicase</keyword>
<reference evidence="3 4" key="1">
    <citation type="submission" date="2019-02" db="EMBL/GenBank/DDBJ databases">
        <authorList>
            <consortium name="Pathogen Informatics"/>
        </authorList>
    </citation>
    <scope>NUCLEOTIDE SEQUENCE [LARGE SCALE GENOMIC DNA]</scope>
    <source>
        <strain evidence="3 4">3012STDY6944375</strain>
    </source>
</reference>
<dbReference type="Gene3D" id="3.40.960.10">
    <property type="entry name" value="VSR Endonuclease"/>
    <property type="match status" value="1"/>
</dbReference>
<dbReference type="InterPro" id="IPR041677">
    <property type="entry name" value="DNA2/NAM7_AAA_11"/>
</dbReference>
<protein>
    <submittedName>
        <fullName evidence="3">Putative DNA helicase</fullName>
    </submittedName>
</protein>
<gene>
    <name evidence="3" type="ORF">NCTC12078_03472</name>
</gene>
<sequence>MNHLNSEIFQAFQNKLKTGNRRGVHLNAIPGNSRYKFDLARLSEIQKSLPEHFIINLLTQKNINFRFSVLDKKQEASPKTEKIDSIYLYADEKEKSEGEIVESSENQAETRSKILEKLSAGLENLVFQNDVIQSEKGINSLGFGFPLLIRRDLDGQITAAPIVIWSLKISPVNELNTWEISRTEDDPIYMNEVLANHLQNDSGITPEQIPEEMLLDGKIDKPELLQICQKLLDQLKISQNLDFILNNYEEIPFIKSKSAFESQLPEKGDAVIVKSGLFSLFEVQKQNIINDYETLKQEYKPLESFGKKEFQAITSVETDPSQQEILESLQSQSKILIQGPPGTGKSQTLTAILLNALENKQKTIVVCEKQTALEVLYNALHQLGLERYCVMIKDSAADRRLVVDAVRNIIDSVDFKKPIQPYSVQSLQAQLTEISSHKNVINSVHELLNQDILSGKNRTEIVANLISYENLKESIDLNDIQFLFSEEEFSAIENVLKNGEELYRDFRPFQGNFFLNPEKLIQEDFYSSLQNLDSSFQNYEKHLQEIQKLIAEFKPVFKLKKKKFFTENISKLHSLIDETEVITAVLNQHSEEFHPEITSGFFYQLTALFSSSKKSKINTQKRLKEISELIKQISLTEFFPSVELTDNLWNNRNEIISYRQKIQNISSTIDSDLEEQFEKIDFQDVFDPVISGKETELISQRIQQLKQNISNGNWLKNTDFGNSYQTFEQFLTETSETFEIYRNHPENPLLKAYSWYSFHLPLTAFQKKITEKLFPVENWSPSFFSAYFPLVLSHHSDAKLHFNEKHYDELGKKIKQFGTFQKSFIEYFWSTCQQEAVRNFEKINKDITVANLYNKRSSTNYKKLTLRQIVQKDIDLFTSFFPVIFTTPDACCNLFQGKNFYFDNVVFDEASQLKLEDNLPAMLKAKNIIIAGDEHQMPPSSYFSKVFDGTIEDEEDIESEYEGITYKNALLNIESLLDFATENQFEKNHLDFHYRSRHPYLIDFSNHAFYHSRLKPLPSKSEDKPIEFFQIDGIFDEHINKKEAEKVIEILENIQLKKDGTYPSIGIATFNITQRNYIRRMILQKAALSENEAFRNKIHALETAGFFIKNLENIQGDERDVIIISTTYGRKPGGKFVQSFGPVNHTKGYKLLNVIITRAKEKIYICNSVPEEIFTSYKEALELEGANNRKAVFYAYLAYCKAVSEENESQRQEILNALNVFGHQNIHKNEKAADLFTDEIHSRLTESFPDLKILKNHHFGGYEFDILIENKNGKRVVAECMSKEKYAGNLGYLEDLHKEKILINSGFDYIRIWSQNSWQNLDAELEKIKKKII</sequence>
<dbReference type="InterPro" id="IPR047187">
    <property type="entry name" value="SF1_C_Upf1"/>
</dbReference>
<keyword evidence="3" id="KW-0378">Hydrolase</keyword>
<proteinExistence type="predicted"/>
<dbReference type="Proteomes" id="UP000290013">
    <property type="component" value="Chromosome"/>
</dbReference>
<evidence type="ECO:0000313" key="4">
    <source>
        <dbReference type="Proteomes" id="UP000290013"/>
    </source>
</evidence>
<dbReference type="SUPFAM" id="SSF52540">
    <property type="entry name" value="P-loop containing nucleoside triphosphate hydrolases"/>
    <property type="match status" value="1"/>
</dbReference>
<dbReference type="InterPro" id="IPR025103">
    <property type="entry name" value="DUF4011"/>
</dbReference>
<dbReference type="Gene3D" id="3.40.50.300">
    <property type="entry name" value="P-loop containing nucleotide triphosphate hydrolases"/>
    <property type="match status" value="3"/>
</dbReference>